<dbReference type="InterPro" id="IPR011262">
    <property type="entry name" value="DNA-dir_RNA_pol_insert"/>
</dbReference>
<dbReference type="GO" id="GO:0046983">
    <property type="term" value="F:protein dimerization activity"/>
    <property type="evidence" value="ECO:0007669"/>
    <property type="project" value="InterPro"/>
</dbReference>
<dbReference type="Pfam" id="PF01193">
    <property type="entry name" value="RNA_pol_L"/>
    <property type="match status" value="1"/>
</dbReference>
<evidence type="ECO:0000259" key="8">
    <source>
        <dbReference type="SMART" id="SM00662"/>
    </source>
</evidence>
<protein>
    <recommendedName>
        <fullName evidence="2">DNA-directed RNA polymerase</fullName>
        <ecNumber evidence="2">2.7.7.6</ecNumber>
    </recommendedName>
</protein>
<sequence length="390" mass="44270">MKTRRSSMQNISKCKCVDSDLLSPSEHYGHFVFTSLEQSEGSTIGNMLRRVLLSNLYGLKITGVRLPDVTHNEFNLLDGVREDFLEIMLNLKEIIFKDDNKFGQSYHGLLKIQGPAVVTAGAIKFSKGIKVLNPNNYLLTISDESLVEIHLKLEHGKAYVLAKDQKLEGSTYFLPIDSNFAPVVKVNSYVKTLPQHVENTDVELHLEIFTNGSLLPHQALIQAKNMIGYMLSTINKIEFPCLGELVSDEQVIEKTIDRDIKLKEESTKDLKKDQGRKLKSNTIREEKVLQQKFLVPEVPEKKKEEIIEQVTTPEEMLLKRVNDMDDGSLECLNLSSRIIKALKGANINFTWELMDYDSSGPPYLKDIKGLGPKSIAEIEKNLRIFYEPPF</sequence>
<evidence type="ECO:0000256" key="2">
    <source>
        <dbReference type="ARBA" id="ARBA00012418"/>
    </source>
</evidence>
<dbReference type="AlphaFoldDB" id="A0A7T8G5C9"/>
<dbReference type="SUPFAM" id="SSF55257">
    <property type="entry name" value="RBP11-like subunits of RNA polymerase"/>
    <property type="match status" value="1"/>
</dbReference>
<accession>A0A7T8G5C9</accession>
<dbReference type="GO" id="GO:0003899">
    <property type="term" value="F:DNA-directed RNA polymerase activity"/>
    <property type="evidence" value="ECO:0007669"/>
    <property type="project" value="UniProtKB-EC"/>
</dbReference>
<gene>
    <name evidence="9" type="primary">rpoA</name>
</gene>
<evidence type="ECO:0000256" key="5">
    <source>
        <dbReference type="ARBA" id="ARBA00022695"/>
    </source>
</evidence>
<evidence type="ECO:0000256" key="4">
    <source>
        <dbReference type="ARBA" id="ARBA00022679"/>
    </source>
</evidence>
<dbReference type="SMART" id="SM00662">
    <property type="entry name" value="RPOLD"/>
    <property type="match status" value="1"/>
</dbReference>
<name>A0A7T8G5C9_SCYLO</name>
<dbReference type="GO" id="GO:0006351">
    <property type="term" value="P:DNA-templated transcription"/>
    <property type="evidence" value="ECO:0007669"/>
    <property type="project" value="InterPro"/>
</dbReference>
<dbReference type="SUPFAM" id="SSF56553">
    <property type="entry name" value="Insert subdomain of RNA polymerase alpha subunit"/>
    <property type="match status" value="1"/>
</dbReference>
<evidence type="ECO:0000313" key="9">
    <source>
        <dbReference type="EMBL" id="QQP22252.1"/>
    </source>
</evidence>
<evidence type="ECO:0000256" key="3">
    <source>
        <dbReference type="ARBA" id="ARBA00022478"/>
    </source>
</evidence>
<dbReference type="Gene3D" id="1.10.150.20">
    <property type="entry name" value="5' to 3' exonuclease, C-terminal subdomain"/>
    <property type="match status" value="1"/>
</dbReference>
<keyword evidence="9" id="KW-0150">Chloroplast</keyword>
<dbReference type="GO" id="GO:0005737">
    <property type="term" value="C:cytoplasm"/>
    <property type="evidence" value="ECO:0007669"/>
    <property type="project" value="UniProtKB-ARBA"/>
</dbReference>
<comment type="similarity">
    <text evidence="1">Belongs to the RNA polymerase alpha chain family.</text>
</comment>
<keyword evidence="4" id="KW-0808">Transferase</keyword>
<comment type="catalytic activity">
    <reaction evidence="7">
        <text>RNA(n) + a ribonucleoside 5'-triphosphate = RNA(n+1) + diphosphate</text>
        <dbReference type="Rhea" id="RHEA:21248"/>
        <dbReference type="Rhea" id="RHEA-COMP:14527"/>
        <dbReference type="Rhea" id="RHEA-COMP:17342"/>
        <dbReference type="ChEBI" id="CHEBI:33019"/>
        <dbReference type="ChEBI" id="CHEBI:61557"/>
        <dbReference type="ChEBI" id="CHEBI:140395"/>
        <dbReference type="EC" id="2.7.7.6"/>
    </reaction>
</comment>
<dbReference type="GO" id="GO:0003677">
    <property type="term" value="F:DNA binding"/>
    <property type="evidence" value="ECO:0007669"/>
    <property type="project" value="InterPro"/>
</dbReference>
<feature type="domain" description="DNA-directed RNA polymerase RpoA/D/Rpb3-type" evidence="8">
    <location>
        <begin position="28"/>
        <end position="237"/>
    </location>
</feature>
<keyword evidence="5" id="KW-0548">Nucleotidyltransferase</keyword>
<dbReference type="SUPFAM" id="SSF47789">
    <property type="entry name" value="C-terminal domain of RNA polymerase alpha subunit"/>
    <property type="match status" value="1"/>
</dbReference>
<geneLocation type="chloroplast" evidence="9"/>
<dbReference type="Gene3D" id="3.30.1360.10">
    <property type="entry name" value="RNA polymerase, RBP11-like subunit"/>
    <property type="match status" value="1"/>
</dbReference>
<evidence type="ECO:0000256" key="6">
    <source>
        <dbReference type="ARBA" id="ARBA00023163"/>
    </source>
</evidence>
<dbReference type="Pfam" id="PF03118">
    <property type="entry name" value="RNA_pol_A_CTD"/>
    <property type="match status" value="1"/>
</dbReference>
<dbReference type="EMBL" id="MK798154">
    <property type="protein sequence ID" value="QQP22252.1"/>
    <property type="molecule type" value="Genomic_DNA"/>
</dbReference>
<organism evidence="9">
    <name type="scientific">Scytosiphon lomentaria</name>
    <name type="common">Beanweed</name>
    <name type="synonym">Chorda lomentaria</name>
    <dbReference type="NCBI Taxonomy" id="27967"/>
    <lineage>
        <taxon>Eukaryota</taxon>
        <taxon>Sar</taxon>
        <taxon>Stramenopiles</taxon>
        <taxon>Ochrophyta</taxon>
        <taxon>PX clade</taxon>
        <taxon>Phaeophyceae</taxon>
        <taxon>Ectocarpales</taxon>
        <taxon>Scytosiphonaceae</taxon>
        <taxon>Scytosiphon</taxon>
    </lineage>
</organism>
<evidence type="ECO:0000256" key="1">
    <source>
        <dbReference type="ARBA" id="ARBA00007123"/>
    </source>
</evidence>
<keyword evidence="6" id="KW-0804">Transcription</keyword>
<dbReference type="InterPro" id="IPR036603">
    <property type="entry name" value="RBP11-like"/>
</dbReference>
<reference evidence="9" key="1">
    <citation type="journal article" date="2019" name="Mitochondrial DNA Part B Resour">
        <title>The complete plastid genome of the brown alga Scytosiphon lomentaria (scytosiphonaceae, phaeophyceae).</title>
        <authorList>
            <person name="Xu K."/>
            <person name="Zhou B."/>
            <person name="Sun Y."/>
            <person name="Zang Y."/>
        </authorList>
    </citation>
    <scope>NUCLEOTIDE SEQUENCE</scope>
</reference>
<keyword evidence="3" id="KW-0240">DNA-directed RNA polymerase</keyword>
<dbReference type="CDD" id="cd06928">
    <property type="entry name" value="RNAP_alpha_NTD"/>
    <property type="match status" value="1"/>
</dbReference>
<evidence type="ECO:0000256" key="7">
    <source>
        <dbReference type="ARBA" id="ARBA00048552"/>
    </source>
</evidence>
<keyword evidence="9" id="KW-0934">Plastid</keyword>
<dbReference type="InterPro" id="IPR036643">
    <property type="entry name" value="RNApol_insert_sf"/>
</dbReference>
<proteinExistence type="inferred from homology"/>
<dbReference type="EC" id="2.7.7.6" evidence="2"/>
<dbReference type="RefSeq" id="YP_010147406.1">
    <property type="nucleotide sequence ID" value="NC_057081.1"/>
</dbReference>
<dbReference type="GO" id="GO:0000428">
    <property type="term" value="C:DNA-directed RNA polymerase complex"/>
    <property type="evidence" value="ECO:0007669"/>
    <property type="project" value="UniProtKB-KW"/>
</dbReference>
<dbReference type="GeneID" id="67145610"/>
<dbReference type="InterPro" id="IPR011263">
    <property type="entry name" value="DNA-dir_RNA_pol_RpoA/D/Rpb3"/>
</dbReference>
<dbReference type="Pfam" id="PF01000">
    <property type="entry name" value="RNA_pol_A_bac"/>
    <property type="match status" value="1"/>
</dbReference>
<dbReference type="InterPro" id="IPR011260">
    <property type="entry name" value="RNAP_asu_C"/>
</dbReference>
<dbReference type="Gene3D" id="2.170.120.12">
    <property type="entry name" value="DNA-directed RNA polymerase, insert domain"/>
    <property type="match status" value="1"/>
</dbReference>